<evidence type="ECO:0000313" key="6">
    <source>
        <dbReference type="EMBL" id="EUB57626.1"/>
    </source>
</evidence>
<proteinExistence type="inferred from homology"/>
<dbReference type="Pfam" id="PF01142">
    <property type="entry name" value="TruD"/>
    <property type="match status" value="2"/>
</dbReference>
<dbReference type="Gene3D" id="3.40.50.2060">
    <property type="match status" value="1"/>
</dbReference>
<dbReference type="Gene3D" id="3.90.830.10">
    <property type="entry name" value="Syntaxin Binding Protein 1, Chain A, domain 2"/>
    <property type="match status" value="1"/>
</dbReference>
<dbReference type="Gene3D" id="3.40.50.1910">
    <property type="match status" value="2"/>
</dbReference>
<comment type="similarity">
    <text evidence="2">Belongs to the STXBP/unc-18/SEC1 family.</text>
</comment>
<dbReference type="Gene3D" id="1.25.40.60">
    <property type="match status" value="1"/>
</dbReference>
<dbReference type="PROSITE" id="PS50984">
    <property type="entry name" value="TRUD"/>
    <property type="match status" value="1"/>
</dbReference>
<dbReference type="InterPro" id="IPR036045">
    <property type="entry name" value="Sec1-like_sf"/>
</dbReference>
<accession>W6UAQ3</accession>
<dbReference type="NCBIfam" id="TIGR00094">
    <property type="entry name" value="tRNA_TruD_broad"/>
    <property type="match status" value="1"/>
</dbReference>
<dbReference type="InterPro" id="IPR043127">
    <property type="entry name" value="Sec-1-like_dom3a"/>
</dbReference>
<keyword evidence="4" id="KW-0413">Isomerase</keyword>
<dbReference type="InterPro" id="IPR011760">
    <property type="entry name" value="PsdUridine_synth_TruD_insert"/>
</dbReference>
<comment type="similarity">
    <text evidence="1">Belongs to the pseudouridine synthase TruD family.</text>
</comment>
<evidence type="ECO:0000256" key="1">
    <source>
        <dbReference type="ARBA" id="ARBA00007953"/>
    </source>
</evidence>
<dbReference type="GO" id="GO:0016192">
    <property type="term" value="P:vesicle-mediated transport"/>
    <property type="evidence" value="ECO:0007669"/>
    <property type="project" value="InterPro"/>
</dbReference>
<dbReference type="GO" id="GO:0005634">
    <property type="term" value="C:nucleus"/>
    <property type="evidence" value="ECO:0007669"/>
    <property type="project" value="TreeGrafter"/>
</dbReference>
<sequence>MACSLRERKIEALKCMLNFNTASTKEDEPQWKLLIYDRIGQDIIAPLFSVKELRSVGVTLHLLLDIKREPIPDVPAVYFVYPSKANITRICQDFESDLYSSYYLNFISPISRENLELLAETALTEDCIQRIKKVYDQYTRFICLEDDLFVLNEQLSSQEGTFYALNKTSCNEEDILRTTGFIVDSLYSVFATLGTVPIIRSSRFNAAEAVAKDLDNRFRESLRDSRNTLFSGMEHRAFSEAGKNGGASAAALNPFSFQRPLLIILDRVLDLATPLHHAWTYQSLLHDIVGIHLNHVEMGTQNLGEADDVRQAKMKRYDLTTSTDRIWRTHRASPFSDVAGALQEELGVLQDREKKLGALKASVAEGQTSSTNGGVSGVSTDATSALTSTINTLPQLMEQKRCVDMHMHIATSLAKEIKNRQLDLLNDVEEKLITLQSLQVTRDLSFFCSPSVLPHGIPSTFLQFILEHSLPDLLKMECFSGEDKLRLLLIAALSCNSASAGSPSGGGGGGSANGGGSSGVGAGSSSIAFNLSSSDLDRYGEQLKAANPDLDISAIRYVHQLRRIARLSQAGAGTSGTASEAGKSSTGRAMFNKLVSHGSAMFLEGMRVLSGRKSYFPFTQIVSQLVENKRDMEDYSYFDPKLHKRAVGGGGATSVPRAKQPFYDVYVFVVGGGTYTEYHNLLQWSRSSTTPGGASGGGGLGGSATHGSSSSLNALGLSLSGSGTSLVDLTTSGTASAAASGTASTRRITYGGTEILTPKLFLDQPEYKSNVKVDYAHRRELILRNRILYTKLQTDESMPTVEERASSPLSKRKKLDEIPDPLQNILSETDVGITVFMCVKNAGFQGTMKGRWEDFLVREVDLSGKICRLSSLVPKNTSSDVSSAADPSSSYIIPIEIDEILKEIDRETMFEASFPASEDKNEREMFHKAIRLNYPSLVSKTVEVDNNRYILVTRGSLVKGKKAWERTPKSNDPPKKTPFCHFVLYKEGKDTMQALHIVGRLLKINSNSFNYAGTKDKRAVTTQNVSIKNISARRLSTLNPRLNGIKLGNFSYSADSIKLGELYGNRFSVVIRDVVAEDGVLHKAIQDWQKHGFINYFGLQRFGHCAEARTYDIGKEIIRCNWEKAIDLILTPTSSDLPVVRQIKERYLRTQDAKACGDDMPQCLEKTLLFGIARHGKTLAALQTLPRNLRQLYAHSYQSLVWNKIASRRIQELGVDEGDKALVGDLYFASCPSISKGLRSVDSSSEMCYDESFDQSSATVPVAEAAGEECDVDGTAGVGVGGTELRMPKTPVTPAAPSRVTECGERPLIYQVVLPLPGYDVAFPDNESGKWYTEILHEDSLKIDDFNHKVKDFALPGSYRHLVVKPEDVHYEIREYTDSQKPLVQSDYARMTTTESASVDGASSPSKEEEKHRALVLEFTLPKAAYATMAIRELMKDVTVVQLLLAASIAITHDNLCIILLVSLHLPSTERHYSCPFTPWRMPLP</sequence>
<reference evidence="6 7" key="1">
    <citation type="journal article" date="2013" name="Nat. Genet.">
        <title>The genome of the hydatid tapeworm Echinococcus granulosus.</title>
        <authorList>
            <person name="Zheng H."/>
            <person name="Zhang W."/>
            <person name="Zhang L."/>
            <person name="Zhang Z."/>
            <person name="Li J."/>
            <person name="Lu G."/>
            <person name="Zhu Y."/>
            <person name="Wang Y."/>
            <person name="Huang Y."/>
            <person name="Liu J."/>
            <person name="Kang H."/>
            <person name="Chen J."/>
            <person name="Wang L."/>
            <person name="Chen A."/>
            <person name="Yu S."/>
            <person name="Gao Z."/>
            <person name="Jin L."/>
            <person name="Gu W."/>
            <person name="Wang Z."/>
            <person name="Zhao L."/>
            <person name="Shi B."/>
            <person name="Wen H."/>
            <person name="Lin R."/>
            <person name="Jones M.K."/>
            <person name="Brejova B."/>
            <person name="Vinar T."/>
            <person name="Zhao G."/>
            <person name="McManus D.P."/>
            <person name="Chen Z."/>
            <person name="Zhou Y."/>
            <person name="Wang S."/>
        </authorList>
    </citation>
    <scope>NUCLEOTIDE SEQUENCE [LARGE SCALE GENOMIC DNA]</scope>
</reference>
<protein>
    <submittedName>
        <fullName evidence="6">Sec1 family domain-containing protein</fullName>
    </submittedName>
</protein>
<dbReference type="Gene3D" id="3.30.2350.20">
    <property type="entry name" value="TruD, catalytic domain"/>
    <property type="match status" value="2"/>
</dbReference>
<dbReference type="InterPro" id="IPR001656">
    <property type="entry name" value="PsdUridine_synth_TruD"/>
</dbReference>
<dbReference type="InterPro" id="IPR043154">
    <property type="entry name" value="Sec-1-like_dom1"/>
</dbReference>
<dbReference type="PROSITE" id="PS01268">
    <property type="entry name" value="UPF0024"/>
    <property type="match status" value="1"/>
</dbReference>
<dbReference type="PANTHER" id="PTHR13326:SF21">
    <property type="entry name" value="PSEUDOURIDYLATE SYNTHASE PUS7L"/>
    <property type="match status" value="1"/>
</dbReference>
<dbReference type="InterPro" id="IPR042214">
    <property type="entry name" value="TruD_catalytic"/>
</dbReference>
<feature type="domain" description="TRUD" evidence="5">
    <location>
        <begin position="1092"/>
        <end position="1365"/>
    </location>
</feature>
<dbReference type="GO" id="GO:0001522">
    <property type="term" value="P:pseudouridine synthesis"/>
    <property type="evidence" value="ECO:0007669"/>
    <property type="project" value="InterPro"/>
</dbReference>
<dbReference type="GeneID" id="36343217"/>
<dbReference type="InterPro" id="IPR027482">
    <property type="entry name" value="Sec1-like_dom2"/>
</dbReference>
<evidence type="ECO:0000256" key="4">
    <source>
        <dbReference type="ARBA" id="ARBA00023235"/>
    </source>
</evidence>
<evidence type="ECO:0000313" key="7">
    <source>
        <dbReference type="Proteomes" id="UP000019149"/>
    </source>
</evidence>
<dbReference type="InterPro" id="IPR020103">
    <property type="entry name" value="PsdUridine_synth_cat_dom_sf"/>
</dbReference>
<evidence type="ECO:0000256" key="3">
    <source>
        <dbReference type="ARBA" id="ARBA00022694"/>
    </source>
</evidence>
<dbReference type="EMBL" id="APAU02000079">
    <property type="protein sequence ID" value="EUB57626.1"/>
    <property type="molecule type" value="Genomic_DNA"/>
</dbReference>
<dbReference type="CTD" id="36343217"/>
<keyword evidence="3" id="KW-0819">tRNA processing</keyword>
<dbReference type="PANTHER" id="PTHR13326">
    <property type="entry name" value="TRNA PSEUDOURIDINE SYNTHASE D"/>
    <property type="match status" value="1"/>
</dbReference>
<dbReference type="OrthoDB" id="447290at2759"/>
<dbReference type="InterPro" id="IPR020119">
    <property type="entry name" value="PsdUridine_synth_TruD_CS"/>
</dbReference>
<dbReference type="OMA" id="KACGDDM"/>
<gene>
    <name evidence="6" type="ORF">EGR_07502</name>
</gene>
<dbReference type="SUPFAM" id="SSF56815">
    <property type="entry name" value="Sec1/munc18-like (SM) proteins"/>
    <property type="match status" value="1"/>
</dbReference>
<dbReference type="KEGG" id="egl:EGR_07502"/>
<organism evidence="6 7">
    <name type="scientific">Echinococcus granulosus</name>
    <name type="common">Hydatid tapeworm</name>
    <dbReference type="NCBI Taxonomy" id="6210"/>
    <lineage>
        <taxon>Eukaryota</taxon>
        <taxon>Metazoa</taxon>
        <taxon>Spiralia</taxon>
        <taxon>Lophotrochozoa</taxon>
        <taxon>Platyhelminthes</taxon>
        <taxon>Cestoda</taxon>
        <taxon>Eucestoda</taxon>
        <taxon>Cyclophyllidea</taxon>
        <taxon>Taeniidae</taxon>
        <taxon>Echinococcus</taxon>
        <taxon>Echinococcus granulosus group</taxon>
    </lineage>
</organism>
<dbReference type="InterPro" id="IPR001619">
    <property type="entry name" value="Sec1-like"/>
</dbReference>
<comment type="caution">
    <text evidence="6">The sequence shown here is derived from an EMBL/GenBank/DDBJ whole genome shotgun (WGS) entry which is preliminary data.</text>
</comment>
<dbReference type="CDD" id="cd02576">
    <property type="entry name" value="PseudoU_synth_ScPUS7"/>
    <property type="match status" value="1"/>
</dbReference>
<dbReference type="STRING" id="6210.W6UAQ3"/>
<dbReference type="GO" id="GO:0008033">
    <property type="term" value="P:tRNA processing"/>
    <property type="evidence" value="ECO:0007669"/>
    <property type="project" value="UniProtKB-KW"/>
</dbReference>
<dbReference type="GO" id="GO:0003723">
    <property type="term" value="F:RNA binding"/>
    <property type="evidence" value="ECO:0007669"/>
    <property type="project" value="InterPro"/>
</dbReference>
<name>W6UAQ3_ECHGR</name>
<dbReference type="Proteomes" id="UP000019149">
    <property type="component" value="Unassembled WGS sequence"/>
</dbReference>
<evidence type="ECO:0000256" key="2">
    <source>
        <dbReference type="ARBA" id="ARBA00009884"/>
    </source>
</evidence>
<keyword evidence="7" id="KW-1185">Reference proteome</keyword>
<dbReference type="SUPFAM" id="SSF55120">
    <property type="entry name" value="Pseudouridine synthase"/>
    <property type="match status" value="1"/>
</dbReference>
<dbReference type="GO" id="GO:0009982">
    <property type="term" value="F:pseudouridine synthase activity"/>
    <property type="evidence" value="ECO:0007669"/>
    <property type="project" value="InterPro"/>
</dbReference>
<dbReference type="Pfam" id="PF00995">
    <property type="entry name" value="Sec1"/>
    <property type="match status" value="1"/>
</dbReference>
<dbReference type="RefSeq" id="XP_024348822.1">
    <property type="nucleotide sequence ID" value="XM_024496751.1"/>
</dbReference>
<evidence type="ECO:0000259" key="5">
    <source>
        <dbReference type="PROSITE" id="PS50984"/>
    </source>
</evidence>